<evidence type="ECO:0000313" key="2">
    <source>
        <dbReference type="EMBL" id="GAG34984.1"/>
    </source>
</evidence>
<reference evidence="2" key="1">
    <citation type="journal article" date="2014" name="Front. Microbiol.">
        <title>High frequency of phylogenetically diverse reductive dehalogenase-homologous genes in deep subseafloor sedimentary metagenomes.</title>
        <authorList>
            <person name="Kawai M."/>
            <person name="Futagami T."/>
            <person name="Toyoda A."/>
            <person name="Takaki Y."/>
            <person name="Nishi S."/>
            <person name="Hori S."/>
            <person name="Arai W."/>
            <person name="Tsubouchi T."/>
            <person name="Morono Y."/>
            <person name="Uchiyama I."/>
            <person name="Ito T."/>
            <person name="Fujiyama A."/>
            <person name="Inagaki F."/>
            <person name="Takami H."/>
        </authorList>
    </citation>
    <scope>NUCLEOTIDE SEQUENCE</scope>
    <source>
        <strain evidence="2">Expedition CK06-06</strain>
    </source>
</reference>
<organism evidence="2">
    <name type="scientific">marine sediment metagenome</name>
    <dbReference type="NCBI Taxonomy" id="412755"/>
    <lineage>
        <taxon>unclassified sequences</taxon>
        <taxon>metagenomes</taxon>
        <taxon>ecological metagenomes</taxon>
    </lineage>
</organism>
<gene>
    <name evidence="2" type="ORF">S01H1_66989</name>
</gene>
<feature type="region of interest" description="Disordered" evidence="1">
    <location>
        <begin position="1"/>
        <end position="35"/>
    </location>
</feature>
<feature type="non-terminal residue" evidence="2">
    <location>
        <position position="35"/>
    </location>
</feature>
<dbReference type="EMBL" id="BARS01044324">
    <property type="protein sequence ID" value="GAG34984.1"/>
    <property type="molecule type" value="Genomic_DNA"/>
</dbReference>
<proteinExistence type="predicted"/>
<sequence>MNFDWQRLLKKKDSEPPPEECSPPAPMVKPLGQRQ</sequence>
<protein>
    <submittedName>
        <fullName evidence="2">Uncharacterized protein</fullName>
    </submittedName>
</protein>
<dbReference type="AlphaFoldDB" id="X0WVK5"/>
<comment type="caution">
    <text evidence="2">The sequence shown here is derived from an EMBL/GenBank/DDBJ whole genome shotgun (WGS) entry which is preliminary data.</text>
</comment>
<name>X0WVK5_9ZZZZ</name>
<evidence type="ECO:0000256" key="1">
    <source>
        <dbReference type="SAM" id="MobiDB-lite"/>
    </source>
</evidence>
<accession>X0WVK5</accession>